<proteinExistence type="predicted"/>
<organism evidence="1 2">
    <name type="scientific">Bugula neritina</name>
    <name type="common">Brown bryozoan</name>
    <name type="synonym">Sertularia neritina</name>
    <dbReference type="NCBI Taxonomy" id="10212"/>
    <lineage>
        <taxon>Eukaryota</taxon>
        <taxon>Metazoa</taxon>
        <taxon>Spiralia</taxon>
        <taxon>Lophotrochozoa</taxon>
        <taxon>Bryozoa</taxon>
        <taxon>Gymnolaemata</taxon>
        <taxon>Cheilostomatida</taxon>
        <taxon>Flustrina</taxon>
        <taxon>Buguloidea</taxon>
        <taxon>Bugulidae</taxon>
        <taxon>Bugula</taxon>
    </lineage>
</organism>
<evidence type="ECO:0000313" key="1">
    <source>
        <dbReference type="EMBL" id="KAF6018267.1"/>
    </source>
</evidence>
<accession>A0A7J7IXK6</accession>
<protein>
    <submittedName>
        <fullName evidence="1">Uncharacterized protein</fullName>
    </submittedName>
</protein>
<dbReference type="AlphaFoldDB" id="A0A7J7IXK6"/>
<dbReference type="EMBL" id="VXIV02003325">
    <property type="protein sequence ID" value="KAF6018267.1"/>
    <property type="molecule type" value="Genomic_DNA"/>
</dbReference>
<sequence>MHSLWTLFGIKITFQGARKASIIAYRKLESTRSYNLTINILSQIRRWIRHPGKNRGLTLTLQNSFGRYINVSNYIDIPEDCQHNGLLLAANDEQTRLDNSQLNTEGQSNVRNGSSLHRILVSSRSRANLSLARTGSDENNQSISNTTHSITDNTTLNPLFDYIENTTQDAPSTQENTTTTTINHENITANENIFPWNTTTETGLIHESINPIEHNSTLANSPESQFSHTSTDVMIVSSNSELSTPSNSHSGQTTPRSIYLYIVEKVFGAMLR</sequence>
<gene>
    <name evidence="1" type="ORF">EB796_023429</name>
</gene>
<evidence type="ECO:0000313" key="2">
    <source>
        <dbReference type="Proteomes" id="UP000593567"/>
    </source>
</evidence>
<name>A0A7J7IXK6_BUGNE</name>
<dbReference type="Proteomes" id="UP000593567">
    <property type="component" value="Unassembled WGS sequence"/>
</dbReference>
<keyword evidence="2" id="KW-1185">Reference proteome</keyword>
<reference evidence="1" key="1">
    <citation type="submission" date="2020-06" db="EMBL/GenBank/DDBJ databases">
        <title>Draft genome of Bugula neritina, a colonial animal packing powerful symbionts and potential medicines.</title>
        <authorList>
            <person name="Rayko M."/>
        </authorList>
    </citation>
    <scope>NUCLEOTIDE SEQUENCE [LARGE SCALE GENOMIC DNA]</scope>
    <source>
        <strain evidence="1">Kwan_BN1</strain>
    </source>
</reference>
<comment type="caution">
    <text evidence="1">The sequence shown here is derived from an EMBL/GenBank/DDBJ whole genome shotgun (WGS) entry which is preliminary data.</text>
</comment>